<evidence type="ECO:0000313" key="4">
    <source>
        <dbReference type="EMBL" id="NER17427.1"/>
    </source>
</evidence>
<accession>A0A6M0CPL7</accession>
<evidence type="ECO:0000256" key="3">
    <source>
        <dbReference type="SAM" id="SignalP"/>
    </source>
</evidence>
<keyword evidence="5" id="KW-1185">Reference proteome</keyword>
<feature type="signal peptide" evidence="3">
    <location>
        <begin position="1"/>
        <end position="24"/>
    </location>
</feature>
<sequence length="750" mass="79432">MYNLLNNKVLIFLATLAISVSSYAQSIVTTDMLVSFACPNNNGGGFNDFGVYVEYGAPGFGSTNEFSIEISDENGNFDDANPIFVATGITGENKTIPTGGANEAFTTNIQLPTDVYGENYRIRLHASESGEIGPASEAFPAYFTARSSDINLQIEGPTSHTICGGGDVTLKLNNNAFPLYQWYKDFVPYNPNGSQDPTGNTITITEPGNYYAAVYYGPCTDTAGVNSRLVTVSMSANSIEASITESDTLICLGDTFMMTASPSDPTYEYVWFQDGTEVARGLGLDNYSVSNATPFGEYTVRITNTDGCEDTSGATNVNNAGTEITVSTSTAEDQVLLPSQSTILSVTSSDSSSTIEWFLNGGTTPIGTSFDLLVNTPGAYQATVTGSGTCADVKQSPVFNIYAPEAYEVTIAPDASYEACGNPPTTLSITKLEATANGGALKLPVDSADFSLFTFQWLKDAAALAGATHNEITLSDRTENGNYTLTATNNGLSATSNNVAISLGLEAINISATQSKLCPGSSDMITLSSDDSLNPAYTYQWLKDGQIITGETASTTDINEIGTYTFVASAFGCTSTSNEIVITNFDVDTVSISPSDYIAIAEGATKLVTVSGADSYTWTNDLTGAITSGNNITVSEEGTYTLTASVGTCTVTKTITVEFNLSGLIPNVISPNSDGKNDTWTLPGGFNSEKVNVVIYDKNGNAVLETNRYANDWPRSSSMNMNAVKDGSLFYFAISKDNILFKKGTITVLK</sequence>
<evidence type="ECO:0000313" key="5">
    <source>
        <dbReference type="Proteomes" id="UP000474296"/>
    </source>
</evidence>
<reference evidence="4 5" key="1">
    <citation type="submission" date="2020-01" db="EMBL/GenBank/DDBJ databases">
        <title>Spongiivirga citrea KCTC 32990T.</title>
        <authorList>
            <person name="Wang G."/>
        </authorList>
    </citation>
    <scope>NUCLEOTIDE SEQUENCE [LARGE SCALE GENOMIC DNA]</scope>
    <source>
        <strain evidence="4 5">KCTC 32990</strain>
    </source>
</reference>
<dbReference type="Proteomes" id="UP000474296">
    <property type="component" value="Unassembled WGS sequence"/>
</dbReference>
<evidence type="ECO:0000256" key="2">
    <source>
        <dbReference type="ARBA" id="ARBA00023180"/>
    </source>
</evidence>
<dbReference type="Pfam" id="PF13585">
    <property type="entry name" value="CHU_C"/>
    <property type="match status" value="1"/>
</dbReference>
<keyword evidence="2" id="KW-0325">Glycoprotein</keyword>
<protein>
    <recommendedName>
        <fullName evidence="6">T9SS type B sorting domain-containing protein</fullName>
    </recommendedName>
</protein>
<dbReference type="InterPro" id="IPR013783">
    <property type="entry name" value="Ig-like_fold"/>
</dbReference>
<dbReference type="InterPro" id="IPR050831">
    <property type="entry name" value="CEA_cell_adhesion"/>
</dbReference>
<dbReference type="Gene3D" id="2.60.40.10">
    <property type="entry name" value="Immunoglobulins"/>
    <property type="match status" value="3"/>
</dbReference>
<proteinExistence type="predicted"/>
<dbReference type="RefSeq" id="WP_164031896.1">
    <property type="nucleotide sequence ID" value="NZ_JAABOQ010000003.1"/>
</dbReference>
<evidence type="ECO:0008006" key="6">
    <source>
        <dbReference type="Google" id="ProtNLM"/>
    </source>
</evidence>
<gene>
    <name evidence="4" type="ORF">GWK10_09405</name>
</gene>
<feature type="chain" id="PRO_5026993127" description="T9SS type B sorting domain-containing protein" evidence="3">
    <location>
        <begin position="25"/>
        <end position="750"/>
    </location>
</feature>
<dbReference type="AlphaFoldDB" id="A0A6M0CPL7"/>
<comment type="caution">
    <text evidence="4">The sequence shown here is derived from an EMBL/GenBank/DDBJ whole genome shotgun (WGS) entry which is preliminary data.</text>
</comment>
<evidence type="ECO:0000256" key="1">
    <source>
        <dbReference type="ARBA" id="ARBA00022729"/>
    </source>
</evidence>
<keyword evidence="1 3" id="KW-0732">Signal</keyword>
<dbReference type="EMBL" id="JAABOQ010000003">
    <property type="protein sequence ID" value="NER17427.1"/>
    <property type="molecule type" value="Genomic_DNA"/>
</dbReference>
<organism evidence="4 5">
    <name type="scientific">Spongiivirga citrea</name>
    <dbReference type="NCBI Taxonomy" id="1481457"/>
    <lineage>
        <taxon>Bacteria</taxon>
        <taxon>Pseudomonadati</taxon>
        <taxon>Bacteroidota</taxon>
        <taxon>Flavobacteriia</taxon>
        <taxon>Flavobacteriales</taxon>
        <taxon>Flavobacteriaceae</taxon>
        <taxon>Spongiivirga</taxon>
    </lineage>
</organism>
<name>A0A6M0CPL7_9FLAO</name>
<dbReference type="PANTHER" id="PTHR44427:SF5">
    <property type="entry name" value="V-SET AND IMMUNOGLOBULIN DOMAIN-CONTAINING PROTEIN 10-LIKE"/>
    <property type="match status" value="1"/>
</dbReference>
<dbReference type="PANTHER" id="PTHR44427">
    <property type="entry name" value="CARCINOEMBRYONIC ANTIGEN-RELATED CELL ADHESION MOLECULE 19"/>
    <property type="match status" value="1"/>
</dbReference>